<dbReference type="EMBL" id="KN817546">
    <property type="protein sequence ID" value="KJA23004.1"/>
    <property type="molecule type" value="Genomic_DNA"/>
</dbReference>
<feature type="region of interest" description="Disordered" evidence="1">
    <location>
        <begin position="1"/>
        <end position="20"/>
    </location>
</feature>
<sequence>MRPRNYRLRRSDSQRAGFRPRSQGYSRKLVTVIRLAKLTPETMFSKISQSCAPVKSSLAMLLPNGKHSSACCSVMFPADATRVDDASYLKVSAPSSNSEALELAKGASALLAALLEVYLDLAESLQPRDEVVVKHAEVCGAGVTLGVDNVRRHEAKAKKVRVPRKPRVEQPSGTGVQWGMAARMRGGTRLERRPRMASTRKSGGSGQLRTEDGVMEISWVPSGSAGKAGDNGKGIPKASCMPSCCPSLQAPCRLGNQESRKHL</sequence>
<dbReference type="Proteomes" id="UP000054270">
    <property type="component" value="Unassembled WGS sequence"/>
</dbReference>
<organism evidence="2 3">
    <name type="scientific">Hypholoma sublateritium (strain FD-334 SS-4)</name>
    <dbReference type="NCBI Taxonomy" id="945553"/>
    <lineage>
        <taxon>Eukaryota</taxon>
        <taxon>Fungi</taxon>
        <taxon>Dikarya</taxon>
        <taxon>Basidiomycota</taxon>
        <taxon>Agaricomycotina</taxon>
        <taxon>Agaricomycetes</taxon>
        <taxon>Agaricomycetidae</taxon>
        <taxon>Agaricales</taxon>
        <taxon>Agaricineae</taxon>
        <taxon>Strophariaceae</taxon>
        <taxon>Hypholoma</taxon>
    </lineage>
</organism>
<evidence type="ECO:0000256" key="1">
    <source>
        <dbReference type="SAM" id="MobiDB-lite"/>
    </source>
</evidence>
<evidence type="ECO:0000313" key="2">
    <source>
        <dbReference type="EMBL" id="KJA23004.1"/>
    </source>
</evidence>
<keyword evidence="3" id="KW-1185">Reference proteome</keyword>
<proteinExistence type="predicted"/>
<protein>
    <submittedName>
        <fullName evidence="2">Uncharacterized protein</fullName>
    </submittedName>
</protein>
<reference evidence="3" key="1">
    <citation type="submission" date="2014-04" db="EMBL/GenBank/DDBJ databases">
        <title>Evolutionary Origins and Diversification of the Mycorrhizal Mutualists.</title>
        <authorList>
            <consortium name="DOE Joint Genome Institute"/>
            <consortium name="Mycorrhizal Genomics Consortium"/>
            <person name="Kohler A."/>
            <person name="Kuo A."/>
            <person name="Nagy L.G."/>
            <person name="Floudas D."/>
            <person name="Copeland A."/>
            <person name="Barry K.W."/>
            <person name="Cichocki N."/>
            <person name="Veneault-Fourrey C."/>
            <person name="LaButti K."/>
            <person name="Lindquist E.A."/>
            <person name="Lipzen A."/>
            <person name="Lundell T."/>
            <person name="Morin E."/>
            <person name="Murat C."/>
            <person name="Riley R."/>
            <person name="Ohm R."/>
            <person name="Sun H."/>
            <person name="Tunlid A."/>
            <person name="Henrissat B."/>
            <person name="Grigoriev I.V."/>
            <person name="Hibbett D.S."/>
            <person name="Martin F."/>
        </authorList>
    </citation>
    <scope>NUCLEOTIDE SEQUENCE [LARGE SCALE GENOMIC DNA]</scope>
    <source>
        <strain evidence="3">FD-334 SS-4</strain>
    </source>
</reference>
<gene>
    <name evidence="2" type="ORF">HYPSUDRAFT_54638</name>
</gene>
<accession>A0A0D2NW13</accession>
<evidence type="ECO:0000313" key="3">
    <source>
        <dbReference type="Proteomes" id="UP000054270"/>
    </source>
</evidence>
<dbReference type="AlphaFoldDB" id="A0A0D2NW13"/>
<name>A0A0D2NW13_HYPSF</name>